<dbReference type="InterPro" id="IPR008613">
    <property type="entry name" value="Excalibur_Ca-bd_domain"/>
</dbReference>
<evidence type="ECO:0000259" key="1">
    <source>
        <dbReference type="SMART" id="SM00894"/>
    </source>
</evidence>
<comment type="caution">
    <text evidence="2">The sequence shown here is derived from an EMBL/GenBank/DDBJ whole genome shotgun (WGS) entry which is preliminary data.</text>
</comment>
<dbReference type="SMART" id="SM00894">
    <property type="entry name" value="Excalibur"/>
    <property type="match status" value="1"/>
</dbReference>
<feature type="domain" description="Excalibur calcium-binding" evidence="1">
    <location>
        <begin position="52"/>
        <end position="87"/>
    </location>
</feature>
<gene>
    <name evidence="2" type="ORF">EH243_00885</name>
</gene>
<accession>A0A430KWA6</accession>
<reference evidence="2 3" key="1">
    <citation type="submission" date="2018-11" db="EMBL/GenBank/DDBJ databases">
        <title>The draft genome sequence of Amphritea opalescens ANRC-JH13T.</title>
        <authorList>
            <person name="Fang Z."/>
            <person name="Zhang Y."/>
            <person name="Han X."/>
        </authorList>
    </citation>
    <scope>NUCLEOTIDE SEQUENCE [LARGE SCALE GENOMIC DNA]</scope>
    <source>
        <strain evidence="2 3">ANRC-JH13</strain>
    </source>
</reference>
<protein>
    <recommendedName>
        <fullName evidence="1">Excalibur calcium-binding domain-containing protein</fullName>
    </recommendedName>
</protein>
<dbReference type="Pfam" id="PF05901">
    <property type="entry name" value="Excalibur"/>
    <property type="match status" value="1"/>
</dbReference>
<evidence type="ECO:0000313" key="3">
    <source>
        <dbReference type="Proteomes" id="UP000283087"/>
    </source>
</evidence>
<keyword evidence="3" id="KW-1185">Reference proteome</keyword>
<organism evidence="2 3">
    <name type="scientific">Amphritea opalescens</name>
    <dbReference type="NCBI Taxonomy" id="2490544"/>
    <lineage>
        <taxon>Bacteria</taxon>
        <taxon>Pseudomonadati</taxon>
        <taxon>Pseudomonadota</taxon>
        <taxon>Gammaproteobacteria</taxon>
        <taxon>Oceanospirillales</taxon>
        <taxon>Oceanospirillaceae</taxon>
        <taxon>Amphritea</taxon>
    </lineage>
</organism>
<sequence>MLGFLILIICAFISEPDASSSINVIRLDGHSAKPTHGSAAASNITHRFRCDGRQYCSQMHSKAEAVFFINNCPNTKMDGDHDGRPCENDSRF</sequence>
<dbReference type="Proteomes" id="UP000283087">
    <property type="component" value="Unassembled WGS sequence"/>
</dbReference>
<dbReference type="OrthoDB" id="9800417at2"/>
<proteinExistence type="predicted"/>
<dbReference type="EMBL" id="RQXW01000001">
    <property type="protein sequence ID" value="RTE67795.1"/>
    <property type="molecule type" value="Genomic_DNA"/>
</dbReference>
<dbReference type="AlphaFoldDB" id="A0A430KWA6"/>
<name>A0A430KWA6_9GAMM</name>
<evidence type="ECO:0000313" key="2">
    <source>
        <dbReference type="EMBL" id="RTE67795.1"/>
    </source>
</evidence>